<dbReference type="EMBL" id="PJQY01003034">
    <property type="protein sequence ID" value="PQM40732.1"/>
    <property type="molecule type" value="Genomic_DNA"/>
</dbReference>
<sequence>MSCQWQRQIKAIEERKRMVAPFVQRTLSENNVGDKRGQKLGSLMRKFLWQGILEGRKDHLVKWDLVSQVFEI</sequence>
<organism evidence="1 3">
    <name type="scientific">Prunus yedoensis var. nudiflora</name>
    <dbReference type="NCBI Taxonomy" id="2094558"/>
    <lineage>
        <taxon>Eukaryota</taxon>
        <taxon>Viridiplantae</taxon>
        <taxon>Streptophyta</taxon>
        <taxon>Embryophyta</taxon>
        <taxon>Tracheophyta</taxon>
        <taxon>Spermatophyta</taxon>
        <taxon>Magnoliopsida</taxon>
        <taxon>eudicotyledons</taxon>
        <taxon>Gunneridae</taxon>
        <taxon>Pentapetalae</taxon>
        <taxon>rosids</taxon>
        <taxon>fabids</taxon>
        <taxon>Rosales</taxon>
        <taxon>Rosaceae</taxon>
        <taxon>Amygdaloideae</taxon>
        <taxon>Amygdaleae</taxon>
        <taxon>Prunus</taxon>
    </lineage>
</organism>
<dbReference type="Proteomes" id="UP000250321">
    <property type="component" value="Unassembled WGS sequence"/>
</dbReference>
<keyword evidence="3" id="KW-1185">Reference proteome</keyword>
<gene>
    <name evidence="1" type="ORF">Pyn_20378</name>
    <name evidence="2" type="ORF">Pyn_38085</name>
</gene>
<comment type="caution">
    <text evidence="1">The sequence shown here is derived from an EMBL/GenBank/DDBJ whole genome shotgun (WGS) entry which is preliminary data.</text>
</comment>
<evidence type="ECO:0000313" key="3">
    <source>
        <dbReference type="Proteomes" id="UP000250321"/>
    </source>
</evidence>
<dbReference type="EMBL" id="PJQY01000146">
    <property type="protein sequence ID" value="PQQ17526.1"/>
    <property type="molecule type" value="Genomic_DNA"/>
</dbReference>
<proteinExistence type="predicted"/>
<dbReference type="AlphaFoldDB" id="A0A314UVM8"/>
<evidence type="ECO:0000313" key="2">
    <source>
        <dbReference type="EMBL" id="PQQ17526.1"/>
    </source>
</evidence>
<evidence type="ECO:0000313" key="1">
    <source>
        <dbReference type="EMBL" id="PQM40732.1"/>
    </source>
</evidence>
<reference evidence="1 3" key="1">
    <citation type="submission" date="2018-02" db="EMBL/GenBank/DDBJ databases">
        <title>Draft genome of wild Prunus yedoensis var. nudiflora.</title>
        <authorList>
            <person name="Baek S."/>
            <person name="Kim J.-H."/>
            <person name="Choi K."/>
            <person name="Kim G.-B."/>
            <person name="Cho A."/>
            <person name="Jang H."/>
            <person name="Shin C.-H."/>
            <person name="Yu H.-J."/>
            <person name="Mun J.-H."/>
        </authorList>
    </citation>
    <scope>NUCLEOTIDE SEQUENCE [LARGE SCALE GENOMIC DNA]</scope>
    <source>
        <strain evidence="3">cv. Jeju island</strain>
        <tissue evidence="1">Leaf</tissue>
    </source>
</reference>
<name>A0A314UVM8_PRUYE</name>
<protein>
    <submittedName>
        <fullName evidence="1">Uncharacterized protein</fullName>
    </submittedName>
</protein>
<accession>A0A314UVM8</accession>